<evidence type="ECO:0000256" key="4">
    <source>
        <dbReference type="ARBA" id="ARBA00022989"/>
    </source>
</evidence>
<dbReference type="InterPro" id="IPR052477">
    <property type="entry name" value="Orphan_GPCR1"/>
</dbReference>
<dbReference type="PROSITE" id="PS50262">
    <property type="entry name" value="G_PROTEIN_RECEP_F1_2"/>
    <property type="match status" value="1"/>
</dbReference>
<dbReference type="Pfam" id="PF00001">
    <property type="entry name" value="7tm_1"/>
    <property type="match status" value="1"/>
</dbReference>
<dbReference type="SUPFAM" id="SSF81321">
    <property type="entry name" value="Family A G protein-coupled receptor-like"/>
    <property type="match status" value="1"/>
</dbReference>
<feature type="region of interest" description="Disordered" evidence="9">
    <location>
        <begin position="253"/>
        <end position="301"/>
    </location>
</feature>
<organism evidence="12 13">
    <name type="scientific">Branchiostoma belcheri</name>
    <name type="common">Amphioxus</name>
    <dbReference type="NCBI Taxonomy" id="7741"/>
    <lineage>
        <taxon>Eukaryota</taxon>
        <taxon>Metazoa</taxon>
        <taxon>Chordata</taxon>
        <taxon>Cephalochordata</taxon>
        <taxon>Leptocardii</taxon>
        <taxon>Amphioxiformes</taxon>
        <taxon>Branchiostomatidae</taxon>
        <taxon>Branchiostoma</taxon>
    </lineage>
</organism>
<dbReference type="Proteomes" id="UP000515135">
    <property type="component" value="Unplaced"/>
</dbReference>
<name>A0A6P5A862_BRABE</name>
<evidence type="ECO:0000256" key="2">
    <source>
        <dbReference type="ARBA" id="ARBA00022475"/>
    </source>
</evidence>
<dbReference type="AlphaFoldDB" id="A0A6P5A862"/>
<feature type="transmembrane region" description="Helical" evidence="10">
    <location>
        <begin position="128"/>
        <end position="146"/>
    </location>
</feature>
<evidence type="ECO:0000256" key="7">
    <source>
        <dbReference type="ARBA" id="ARBA00023170"/>
    </source>
</evidence>
<protein>
    <submittedName>
        <fullName evidence="13">Uncharacterized protein LOC109480229</fullName>
    </submittedName>
</protein>
<accession>A0A6P5A862</accession>
<dbReference type="GO" id="GO:0004930">
    <property type="term" value="F:G protein-coupled receptor activity"/>
    <property type="evidence" value="ECO:0007669"/>
    <property type="project" value="UniProtKB-KW"/>
</dbReference>
<keyword evidence="6 10" id="KW-0472">Membrane</keyword>
<dbReference type="PANTHER" id="PTHR46272">
    <property type="entry name" value="G_PROTEIN_RECEP_F1_2 DOMAIN-CONTAINING PROTEIN"/>
    <property type="match status" value="1"/>
</dbReference>
<feature type="domain" description="G-protein coupled receptors family 1 profile" evidence="11">
    <location>
        <begin position="25"/>
        <end position="237"/>
    </location>
</feature>
<evidence type="ECO:0000256" key="6">
    <source>
        <dbReference type="ARBA" id="ARBA00023136"/>
    </source>
</evidence>
<dbReference type="PRINTS" id="PR00237">
    <property type="entry name" value="GPCRRHODOPSN"/>
</dbReference>
<keyword evidence="8" id="KW-0807">Transducer</keyword>
<keyword evidence="2" id="KW-1003">Cell membrane</keyword>
<keyword evidence="12" id="KW-1185">Reference proteome</keyword>
<evidence type="ECO:0000313" key="13">
    <source>
        <dbReference type="RefSeq" id="XP_019637936.1"/>
    </source>
</evidence>
<dbReference type="GO" id="GO:0005886">
    <property type="term" value="C:plasma membrane"/>
    <property type="evidence" value="ECO:0007669"/>
    <property type="project" value="UniProtKB-SubCell"/>
</dbReference>
<keyword evidence="4 10" id="KW-1133">Transmembrane helix</keyword>
<keyword evidence="3 10" id="KW-0812">Transmembrane</keyword>
<dbReference type="KEGG" id="bbel:109480229"/>
<dbReference type="InterPro" id="IPR017452">
    <property type="entry name" value="GPCR_Rhodpsn_7TM"/>
</dbReference>
<feature type="transmembrane region" description="Helical" evidence="10">
    <location>
        <begin position="46"/>
        <end position="75"/>
    </location>
</feature>
<evidence type="ECO:0000256" key="3">
    <source>
        <dbReference type="ARBA" id="ARBA00022692"/>
    </source>
</evidence>
<dbReference type="PANTHER" id="PTHR46272:SF2">
    <property type="entry name" value="OCTOPAMINE RECEPTOR-LIKE"/>
    <property type="match status" value="1"/>
</dbReference>
<keyword evidence="5" id="KW-0297">G-protein coupled receptor</keyword>
<sequence length="369" mass="41754">MDEEEALLVAIKVYYSLLVIVGLPANVLTLYILLQRCARSCEDRRASSLYLIALAIADSLVLITIVIIYQMIFSVVPPGEFCPYLNVLDYGAHNASIWIIVAYTIERFIGVYFPVWKYKVSNPTTAKIAISGVFLMSYLLALPHFFTVSSTTKQVLYGNLTTYRCDLKENLSVELRLGVIWGQSVLSYMLPFLFITILNGLIVCKLRRMRRVGPQRAWTFPGTSGMASSLSARARTVERSQFNVNPKLERKHFRKSLKPLGKENLPERTRTGNGGKSRRQSRVATRDQGQPRFRAYSPDWQDLPTIAERSHSEIILSQSEPGLQDQIHSQPCSSETNRKEAISNVKTDKNLTPKSHSEILLSQSIELLY</sequence>
<evidence type="ECO:0000256" key="9">
    <source>
        <dbReference type="SAM" id="MobiDB-lite"/>
    </source>
</evidence>
<dbReference type="Gene3D" id="1.20.1070.10">
    <property type="entry name" value="Rhodopsin 7-helix transmembrane proteins"/>
    <property type="match status" value="1"/>
</dbReference>
<evidence type="ECO:0000256" key="1">
    <source>
        <dbReference type="ARBA" id="ARBA00004651"/>
    </source>
</evidence>
<gene>
    <name evidence="13" type="primary">LOC109480229</name>
</gene>
<dbReference type="OrthoDB" id="10040416at2759"/>
<keyword evidence="7" id="KW-0675">Receptor</keyword>
<evidence type="ECO:0000313" key="12">
    <source>
        <dbReference type="Proteomes" id="UP000515135"/>
    </source>
</evidence>
<comment type="subcellular location">
    <subcellularLocation>
        <location evidence="1">Cell membrane</location>
        <topology evidence="1">Multi-pass membrane protein</topology>
    </subcellularLocation>
</comment>
<evidence type="ECO:0000256" key="8">
    <source>
        <dbReference type="ARBA" id="ARBA00023224"/>
    </source>
</evidence>
<proteinExistence type="predicted"/>
<feature type="compositionally biased region" description="Basic and acidic residues" evidence="9">
    <location>
        <begin position="260"/>
        <end position="270"/>
    </location>
</feature>
<dbReference type="InterPro" id="IPR000276">
    <property type="entry name" value="GPCR_Rhodpsn"/>
</dbReference>
<dbReference type="CDD" id="cd14978">
    <property type="entry name" value="7tmA_FMRFamide_R-like"/>
    <property type="match status" value="1"/>
</dbReference>
<dbReference type="GeneID" id="109480229"/>
<dbReference type="RefSeq" id="XP_019637936.1">
    <property type="nucleotide sequence ID" value="XM_019782377.1"/>
</dbReference>
<feature type="transmembrane region" description="Helical" evidence="10">
    <location>
        <begin position="185"/>
        <end position="206"/>
    </location>
</feature>
<feature type="transmembrane region" description="Helical" evidence="10">
    <location>
        <begin position="95"/>
        <end position="116"/>
    </location>
</feature>
<evidence type="ECO:0000256" key="10">
    <source>
        <dbReference type="SAM" id="Phobius"/>
    </source>
</evidence>
<evidence type="ECO:0000259" key="11">
    <source>
        <dbReference type="PROSITE" id="PS50262"/>
    </source>
</evidence>
<feature type="transmembrane region" description="Helical" evidence="10">
    <location>
        <begin position="13"/>
        <end position="34"/>
    </location>
</feature>
<evidence type="ECO:0000256" key="5">
    <source>
        <dbReference type="ARBA" id="ARBA00023040"/>
    </source>
</evidence>
<reference evidence="13" key="1">
    <citation type="submission" date="2025-08" db="UniProtKB">
        <authorList>
            <consortium name="RefSeq"/>
        </authorList>
    </citation>
    <scope>IDENTIFICATION</scope>
    <source>
        <tissue evidence="13">Gonad</tissue>
    </source>
</reference>